<gene>
    <name evidence="1" type="ORF">E5288_WYG018680</name>
</gene>
<accession>A0A6B0QZ86</accession>
<organism evidence="1 2">
    <name type="scientific">Bos mutus</name>
    <name type="common">wild yak</name>
    <dbReference type="NCBI Taxonomy" id="72004"/>
    <lineage>
        <taxon>Eukaryota</taxon>
        <taxon>Metazoa</taxon>
        <taxon>Chordata</taxon>
        <taxon>Craniata</taxon>
        <taxon>Vertebrata</taxon>
        <taxon>Euteleostomi</taxon>
        <taxon>Mammalia</taxon>
        <taxon>Eutheria</taxon>
        <taxon>Laurasiatheria</taxon>
        <taxon>Artiodactyla</taxon>
        <taxon>Ruminantia</taxon>
        <taxon>Pecora</taxon>
        <taxon>Bovidae</taxon>
        <taxon>Bovinae</taxon>
        <taxon>Bos</taxon>
    </lineage>
</organism>
<sequence length="71" mass="8368">MLEFAEKDWYYQSDSEVGSIKIKTVLKEGMTSLKHNGYSTTQMHYENNFPSISKRKTDKQCKITRKAQTMR</sequence>
<evidence type="ECO:0000313" key="1">
    <source>
        <dbReference type="EMBL" id="MXQ83219.1"/>
    </source>
</evidence>
<protein>
    <submittedName>
        <fullName evidence="1">Uncharacterized protein</fullName>
    </submittedName>
</protein>
<keyword evidence="2" id="KW-1185">Reference proteome</keyword>
<dbReference type="EMBL" id="VBQZ03000015">
    <property type="protein sequence ID" value="MXQ83219.1"/>
    <property type="molecule type" value="Genomic_DNA"/>
</dbReference>
<name>A0A6B0QZ86_9CETA</name>
<comment type="caution">
    <text evidence="1">The sequence shown here is derived from an EMBL/GenBank/DDBJ whole genome shotgun (WGS) entry which is preliminary data.</text>
</comment>
<dbReference type="Proteomes" id="UP000322234">
    <property type="component" value="Unassembled WGS sequence"/>
</dbReference>
<dbReference type="AlphaFoldDB" id="A0A6B0QZ86"/>
<reference evidence="1" key="1">
    <citation type="submission" date="2019-10" db="EMBL/GenBank/DDBJ databases">
        <title>The sequence and de novo assembly of the wild yak genome.</title>
        <authorList>
            <person name="Liu Y."/>
        </authorList>
    </citation>
    <scope>NUCLEOTIDE SEQUENCE [LARGE SCALE GENOMIC DNA]</scope>
    <source>
        <strain evidence="1">WY2019</strain>
    </source>
</reference>
<evidence type="ECO:0000313" key="2">
    <source>
        <dbReference type="Proteomes" id="UP000322234"/>
    </source>
</evidence>
<proteinExistence type="predicted"/>